<feature type="coiled-coil region" evidence="1">
    <location>
        <begin position="270"/>
        <end position="297"/>
    </location>
</feature>
<evidence type="ECO:0000313" key="3">
    <source>
        <dbReference type="EMBL" id="CAI9950640.1"/>
    </source>
</evidence>
<evidence type="ECO:0000256" key="2">
    <source>
        <dbReference type="SAM" id="MobiDB-lite"/>
    </source>
</evidence>
<feature type="region of interest" description="Disordered" evidence="2">
    <location>
        <begin position="334"/>
        <end position="355"/>
    </location>
</feature>
<gene>
    <name evidence="3" type="ORF">HINF_LOCUS38285</name>
    <name evidence="4" type="ORF">HINF_LOCUS56862</name>
</gene>
<evidence type="ECO:0000313" key="4">
    <source>
        <dbReference type="EMBL" id="CAL6074728.1"/>
    </source>
</evidence>
<evidence type="ECO:0000256" key="1">
    <source>
        <dbReference type="SAM" id="Coils"/>
    </source>
</evidence>
<keyword evidence="5" id="KW-1185">Reference proteome</keyword>
<sequence length="1443" mass="164153">MDTVGQNKITFPKLTDLKFSNCVDLFKTYQVPKQNYQKVGQVFSDLDHVIKKQVIYARGTVSSANRFSVPAKINPQVCTLPHQNCYIQIAPDISYHTDKEDKSISGSHCVVTLTCQATNGTQIRVALSTLVSGPKASANTIYIPLRLKRWTTIVLNLHNLFEKVFNGSLRYAGFLQVDVSATCAVKGLYFSNIKYSPYDAPQIMYLPPPPKQPANTPNLINYYDWLECGFEAIQHQRTPDYLISKKDIFSQNIGFAILVEKFLDDFAPEMEKYELQVTNQKSLLQKKKQLMEETRKEPVTTKSRISQELSTYHAAAPQIQAPPVVPEPIVEEVVEQEVEPEPEEQPEPEPEPEENIEISPIPLQNSTSHSQEIKNRLSQLLNKNPAQIPTDLTQSELNTLENAVLHGTKVIENNYKTEELKKVTINKKDFNPAIIQALNNVHTTFLTDAQVKQLTFNKSIDKYSNYSLLQVLYVIGCEQENGFSNQCSFDQEETLEQHYKVDQLKAVGINQVQQAVVKFINLTLRGNILYFKNNQIMVNKMNRKFQTNFVHLYSQLDLLLLNHKHIASVFSKELLEQIVISHGLVLQNLIQMIPTKPEVNAIIQRLTPGPVLFMCACNTSQHFLIIFQHYLCLFEFSLLNKEEQIKLNENKKISLKLRALGFTSDSQITHFECASFNGQKLFLVGTNKGKATLNAAYYDLQCLTSLGDGWMQQNQKEFTILDKPITLESLHNQQIHQEIFKIIDLTDTTFLTISNKQMRIFRLKENQLKHLIIAYDFVYEQQEIIQQFQHKMLNSELLKENEKSEMFTKTLNQAIELIVQSTLITDAGVVPNTNNEQMYIVLNGAALITTDISKLLAKNQKTKSIYIYHQFIPISFALMFNEDKIISTDLSNRLMFNQLIENNVQPLSSNITFNHQIVDLQRLQNDNKLSQEDIERLQSSNLFSKYEKSSQKSELANQVQFSIVQSVGEYGIITISDNEDNLYDSIYQSVMSKILDFQFDPVHPEEIAIIADATLNVFSNQSRKILLNVDINEQMTFKQNQNVMCYSPTKYVLAYYLQTANGFSLVDLDQRECIYASKEVFKNIQQPGFALEDAKISISFSRSGNNLLLSNSQSNLVCYDTKDVIQFSFSFDIKLQSFQMAQINNSGSFTDVVVGLDLQGNVQLATLAGLKNRHGFKQLNIQKQKLQFIIDRRLNLQHVAPASITSQFYVKQRLHFISTLSDALNSKSDCPSTKLIQLQALARQADIENPKLVRRFAVNIQTSVCLPNILGVLIDDLYSIPDKGDLTRQQFAHCISVESYDLQSGACVQSYFITTIIQNQENEMFKTFLMQNRVYGTYLLAVSGGGQTIIQNVNCLFSEPKQQRIAVLGFEVINIQQSADSQRIALCSNQQSLFVFQWNCSDFGEEEQLANMADAVMSKRLEGVVSNSGSVFQVFVGSRSELG</sequence>
<keyword evidence="1" id="KW-0175">Coiled coil</keyword>
<protein>
    <recommendedName>
        <fullName evidence="6">CFA20 domain-containing protein</fullName>
    </recommendedName>
</protein>
<reference evidence="3" key="1">
    <citation type="submission" date="2023-06" db="EMBL/GenBank/DDBJ databases">
        <authorList>
            <person name="Kurt Z."/>
        </authorList>
    </citation>
    <scope>NUCLEOTIDE SEQUENCE</scope>
</reference>
<dbReference type="Proteomes" id="UP001642409">
    <property type="component" value="Unassembled WGS sequence"/>
</dbReference>
<reference evidence="4 5" key="2">
    <citation type="submission" date="2024-07" db="EMBL/GenBank/DDBJ databases">
        <authorList>
            <person name="Akdeniz Z."/>
        </authorList>
    </citation>
    <scope>NUCLEOTIDE SEQUENCE [LARGE SCALE GENOMIC DNA]</scope>
</reference>
<dbReference type="EMBL" id="CATOUU010000816">
    <property type="protein sequence ID" value="CAI9950640.1"/>
    <property type="molecule type" value="Genomic_DNA"/>
</dbReference>
<organism evidence="3">
    <name type="scientific">Hexamita inflata</name>
    <dbReference type="NCBI Taxonomy" id="28002"/>
    <lineage>
        <taxon>Eukaryota</taxon>
        <taxon>Metamonada</taxon>
        <taxon>Diplomonadida</taxon>
        <taxon>Hexamitidae</taxon>
        <taxon>Hexamitinae</taxon>
        <taxon>Hexamita</taxon>
    </lineage>
</organism>
<proteinExistence type="predicted"/>
<dbReference type="EMBL" id="CAXDID020000310">
    <property type="protein sequence ID" value="CAL6074728.1"/>
    <property type="molecule type" value="Genomic_DNA"/>
</dbReference>
<name>A0AA86Q214_9EUKA</name>
<comment type="caution">
    <text evidence="3">The sequence shown here is derived from an EMBL/GenBank/DDBJ whole genome shotgun (WGS) entry which is preliminary data.</text>
</comment>
<accession>A0AA86Q214</accession>
<evidence type="ECO:0000313" key="5">
    <source>
        <dbReference type="Proteomes" id="UP001642409"/>
    </source>
</evidence>
<evidence type="ECO:0008006" key="6">
    <source>
        <dbReference type="Google" id="ProtNLM"/>
    </source>
</evidence>